<keyword evidence="2" id="KW-1185">Reference proteome</keyword>
<dbReference type="EMBL" id="VYUA01000073">
    <property type="protein sequence ID" value="KAB2587802.1"/>
    <property type="molecule type" value="Genomic_DNA"/>
</dbReference>
<sequence>MAFGGPWTGDDQEHNDECHARWDASLHRSTAQPDYLDEWYDAQCGGCRFWIGLSGQLGQDYGACTNPASPFDGRVRFEHDGCARFTGREDGSFG</sequence>
<dbReference type="RefSeq" id="WP_151513965.1">
    <property type="nucleotide sequence ID" value="NZ_JBMVCA010000036.1"/>
</dbReference>
<organism evidence="1 2">
    <name type="scientific">Streptomyces arboris</name>
    <dbReference type="NCBI Taxonomy" id="2600619"/>
    <lineage>
        <taxon>Bacteria</taxon>
        <taxon>Bacillati</taxon>
        <taxon>Actinomycetota</taxon>
        <taxon>Actinomycetes</taxon>
        <taxon>Kitasatosporales</taxon>
        <taxon>Streptomycetaceae</taxon>
        <taxon>Streptomyces</taxon>
    </lineage>
</organism>
<reference evidence="1 2" key="1">
    <citation type="submission" date="2019-09" db="EMBL/GenBank/DDBJ databases">
        <authorList>
            <person name="Liu P."/>
        </authorList>
    </citation>
    <scope>NUCLEOTIDE SEQUENCE [LARGE SCALE GENOMIC DNA]</scope>
    <source>
        <strain evidence="1 2">TRM68085</strain>
    </source>
</reference>
<accession>A0A5N5EGR9</accession>
<evidence type="ECO:0000313" key="1">
    <source>
        <dbReference type="EMBL" id="KAB2587802.1"/>
    </source>
</evidence>
<comment type="caution">
    <text evidence="1">The sequence shown here is derived from an EMBL/GenBank/DDBJ whole genome shotgun (WGS) entry which is preliminary data.</text>
</comment>
<dbReference type="AlphaFoldDB" id="A0A5N5EGR9"/>
<dbReference type="Pfam" id="PF11228">
    <property type="entry name" value="DUF3027"/>
    <property type="match status" value="1"/>
</dbReference>
<proteinExistence type="predicted"/>
<dbReference type="InterPro" id="IPR021391">
    <property type="entry name" value="DUF3027"/>
</dbReference>
<name>A0A5N5EGR9_9ACTN</name>
<dbReference type="Proteomes" id="UP000326907">
    <property type="component" value="Unassembled WGS sequence"/>
</dbReference>
<gene>
    <name evidence="1" type="ORF">F5983_35965</name>
</gene>
<protein>
    <submittedName>
        <fullName evidence="1">DUF3027 domain-containing protein</fullName>
    </submittedName>
</protein>
<evidence type="ECO:0000313" key="2">
    <source>
        <dbReference type="Proteomes" id="UP000326907"/>
    </source>
</evidence>